<evidence type="ECO:0000313" key="6">
    <source>
        <dbReference type="EMBL" id="MFD1525758.1"/>
    </source>
</evidence>
<feature type="domain" description="ABC transporter" evidence="5">
    <location>
        <begin position="1"/>
        <end position="205"/>
    </location>
</feature>
<dbReference type="RefSeq" id="WP_379818234.1">
    <property type="nucleotide sequence ID" value="NZ_JBHUDH010000046.1"/>
</dbReference>
<keyword evidence="4 6" id="KW-0067">ATP-binding</keyword>
<evidence type="ECO:0000256" key="1">
    <source>
        <dbReference type="ARBA" id="ARBA00005417"/>
    </source>
</evidence>
<dbReference type="NCBIfam" id="TIGR01727">
    <property type="entry name" value="oligo_HPY"/>
    <property type="match status" value="1"/>
</dbReference>
<keyword evidence="7" id="KW-1185">Reference proteome</keyword>
<organism evidence="6 7">
    <name type="scientific">Halolamina salina</name>
    <dbReference type="NCBI Taxonomy" id="1220023"/>
    <lineage>
        <taxon>Archaea</taxon>
        <taxon>Methanobacteriati</taxon>
        <taxon>Methanobacteriota</taxon>
        <taxon>Stenosarchaea group</taxon>
        <taxon>Halobacteria</taxon>
        <taxon>Halobacteriales</taxon>
        <taxon>Haloferacaceae</taxon>
    </lineage>
</organism>
<proteinExistence type="inferred from homology"/>
<dbReference type="AlphaFoldDB" id="A0ABD6B4W7"/>
<evidence type="ECO:0000256" key="2">
    <source>
        <dbReference type="ARBA" id="ARBA00022448"/>
    </source>
</evidence>
<dbReference type="PROSITE" id="PS00211">
    <property type="entry name" value="ABC_TRANSPORTER_1"/>
    <property type="match status" value="1"/>
</dbReference>
<name>A0ABD6B4W7_9EURY</name>
<dbReference type="InterPro" id="IPR003439">
    <property type="entry name" value="ABC_transporter-like_ATP-bd"/>
</dbReference>
<dbReference type="Gene3D" id="3.40.50.300">
    <property type="entry name" value="P-loop containing nucleotide triphosphate hydrolases"/>
    <property type="match status" value="1"/>
</dbReference>
<gene>
    <name evidence="6" type="ORF">ACFR9S_05475</name>
</gene>
<dbReference type="InterPro" id="IPR027417">
    <property type="entry name" value="P-loop_NTPase"/>
</dbReference>
<evidence type="ECO:0000256" key="4">
    <source>
        <dbReference type="ARBA" id="ARBA00022840"/>
    </source>
</evidence>
<dbReference type="PANTHER" id="PTHR43776">
    <property type="entry name" value="TRANSPORT ATP-BINDING PROTEIN"/>
    <property type="match status" value="1"/>
</dbReference>
<comment type="similarity">
    <text evidence="1">Belongs to the ABC transporter superfamily.</text>
</comment>
<protein>
    <submittedName>
        <fullName evidence="6">Oligopeptide/dipeptide ABC transporter ATP-binding protein</fullName>
    </submittedName>
</protein>
<dbReference type="InterPro" id="IPR013563">
    <property type="entry name" value="Oligopep_ABC_C"/>
</dbReference>
<feature type="non-terminal residue" evidence="6">
    <location>
        <position position="1"/>
    </location>
</feature>
<dbReference type="PROSITE" id="PS50893">
    <property type="entry name" value="ABC_TRANSPORTER_2"/>
    <property type="match status" value="1"/>
</dbReference>
<dbReference type="SUPFAM" id="SSF52540">
    <property type="entry name" value="P-loop containing nucleoside triphosphate hydrolases"/>
    <property type="match status" value="1"/>
</dbReference>
<dbReference type="InterPro" id="IPR050319">
    <property type="entry name" value="ABC_transp_ATP-bind"/>
</dbReference>
<comment type="caution">
    <text evidence="6">The sequence shown here is derived from an EMBL/GenBank/DDBJ whole genome shotgun (WGS) entry which is preliminary data.</text>
</comment>
<dbReference type="GO" id="GO:0005524">
    <property type="term" value="F:ATP binding"/>
    <property type="evidence" value="ECO:0007669"/>
    <property type="project" value="UniProtKB-KW"/>
</dbReference>
<dbReference type="Pfam" id="PF08352">
    <property type="entry name" value="oligo_HPY"/>
    <property type="match status" value="1"/>
</dbReference>
<evidence type="ECO:0000256" key="3">
    <source>
        <dbReference type="ARBA" id="ARBA00022741"/>
    </source>
</evidence>
<keyword evidence="3" id="KW-0547">Nucleotide-binding</keyword>
<sequence length="352" mass="38714">GCGKPTAATTLLHLEEPTGGEVRFQGEAVADQSRSERKAFRRNAQVVFQDPDSAFDPQATVGESIADPLATHGLRDEERQREIVADVLERIGLSADDADRYPHEFSGGQKQRIALARALVLDPDLLVADEPVSALDVSIQADILSLLADLRDELDLGILLISHDLDVVRQICDRVAVMYLGEIVEIGPTEALFEDPQHPYTEGLLAAIPDPDPRNRGGTVELRGDVPDPIEPPSGCSFHPRCPRVIPPDDYAFDDGEYRAVLDFRLALRDDDIDTERHDTATALREAYDVPETLTDDDAEAVLDGAIDDLLGGDRERALDRLEAFATPCERDDPVLRSTNERQSAACLRHTR</sequence>
<dbReference type="InterPro" id="IPR017871">
    <property type="entry name" value="ABC_transporter-like_CS"/>
</dbReference>
<evidence type="ECO:0000313" key="7">
    <source>
        <dbReference type="Proteomes" id="UP001597111"/>
    </source>
</evidence>
<evidence type="ECO:0000259" key="5">
    <source>
        <dbReference type="PROSITE" id="PS50893"/>
    </source>
</evidence>
<reference evidence="6 7" key="1">
    <citation type="journal article" date="2019" name="Int. J. Syst. Evol. Microbiol.">
        <title>The Global Catalogue of Microorganisms (GCM) 10K type strain sequencing project: providing services to taxonomists for standard genome sequencing and annotation.</title>
        <authorList>
            <consortium name="The Broad Institute Genomics Platform"/>
            <consortium name="The Broad Institute Genome Sequencing Center for Infectious Disease"/>
            <person name="Wu L."/>
            <person name="Ma J."/>
        </authorList>
    </citation>
    <scope>NUCLEOTIDE SEQUENCE [LARGE SCALE GENOMIC DNA]</scope>
    <source>
        <strain evidence="6 7">CGMCC 1.12285</strain>
    </source>
</reference>
<dbReference type="Pfam" id="PF00005">
    <property type="entry name" value="ABC_tran"/>
    <property type="match status" value="1"/>
</dbReference>
<accession>A0ABD6B4W7</accession>
<keyword evidence="2" id="KW-0813">Transport</keyword>
<dbReference type="EMBL" id="JBHUDH010000046">
    <property type="protein sequence ID" value="MFD1525758.1"/>
    <property type="molecule type" value="Genomic_DNA"/>
</dbReference>
<dbReference type="PANTHER" id="PTHR43776:SF7">
    <property type="entry name" value="D,D-DIPEPTIDE TRANSPORT ATP-BINDING PROTEIN DDPF-RELATED"/>
    <property type="match status" value="1"/>
</dbReference>
<dbReference type="Proteomes" id="UP001597111">
    <property type="component" value="Unassembled WGS sequence"/>
</dbReference>
<dbReference type="CDD" id="cd03257">
    <property type="entry name" value="ABC_NikE_OppD_transporters"/>
    <property type="match status" value="1"/>
</dbReference>